<dbReference type="GO" id="GO:0016787">
    <property type="term" value="F:hydrolase activity"/>
    <property type="evidence" value="ECO:0007669"/>
    <property type="project" value="UniProtKB-KW"/>
</dbReference>
<dbReference type="InterPro" id="IPR050491">
    <property type="entry name" value="AmpC-like"/>
</dbReference>
<organism evidence="4 5">
    <name type="scientific">Ktedonosporobacter rubrisoli</name>
    <dbReference type="NCBI Taxonomy" id="2509675"/>
    <lineage>
        <taxon>Bacteria</taxon>
        <taxon>Bacillati</taxon>
        <taxon>Chloroflexota</taxon>
        <taxon>Ktedonobacteria</taxon>
        <taxon>Ktedonobacterales</taxon>
        <taxon>Ktedonosporobacteraceae</taxon>
        <taxon>Ktedonosporobacter</taxon>
    </lineage>
</organism>
<feature type="domain" description="Beta-lactamase-related" evidence="3">
    <location>
        <begin position="42"/>
        <end position="361"/>
    </location>
</feature>
<feature type="transmembrane region" description="Helical" evidence="1">
    <location>
        <begin position="462"/>
        <end position="483"/>
    </location>
</feature>
<dbReference type="OrthoDB" id="162146at2"/>
<protein>
    <submittedName>
        <fullName evidence="4">Class A beta-lactamase-related serine hydrolase</fullName>
    </submittedName>
</protein>
<feature type="transmembrane region" description="Helical" evidence="1">
    <location>
        <begin position="386"/>
        <end position="410"/>
    </location>
</feature>
<dbReference type="AlphaFoldDB" id="A0A4P6JSF6"/>
<dbReference type="SUPFAM" id="SSF56601">
    <property type="entry name" value="beta-lactamase/transpeptidase-like"/>
    <property type="match status" value="1"/>
</dbReference>
<evidence type="ECO:0000313" key="5">
    <source>
        <dbReference type="Proteomes" id="UP000290365"/>
    </source>
</evidence>
<dbReference type="Pfam" id="PF00144">
    <property type="entry name" value="Beta-lactamase"/>
    <property type="match status" value="1"/>
</dbReference>
<dbReference type="InterPro" id="IPR001466">
    <property type="entry name" value="Beta-lactam-related"/>
</dbReference>
<keyword evidence="1" id="KW-0472">Membrane</keyword>
<reference evidence="4 5" key="1">
    <citation type="submission" date="2019-01" db="EMBL/GenBank/DDBJ databases">
        <title>Ktedonosporobacter rubrisoli SCAWS-G2.</title>
        <authorList>
            <person name="Huang Y."/>
            <person name="Yan B."/>
        </authorList>
    </citation>
    <scope>NUCLEOTIDE SEQUENCE [LARGE SCALE GENOMIC DNA]</scope>
    <source>
        <strain evidence="4 5">SCAWS-G2</strain>
    </source>
</reference>
<dbReference type="PANTHER" id="PTHR46825">
    <property type="entry name" value="D-ALANYL-D-ALANINE-CARBOXYPEPTIDASE/ENDOPEPTIDASE AMPH"/>
    <property type="match status" value="1"/>
</dbReference>
<dbReference type="KEGG" id="kbs:EPA93_20025"/>
<dbReference type="Proteomes" id="UP000290365">
    <property type="component" value="Chromosome"/>
</dbReference>
<feature type="signal peptide" evidence="2">
    <location>
        <begin position="1"/>
        <end position="30"/>
    </location>
</feature>
<dbReference type="Gene3D" id="3.40.710.10">
    <property type="entry name" value="DD-peptidase/beta-lactamase superfamily"/>
    <property type="match status" value="1"/>
</dbReference>
<keyword evidence="2" id="KW-0732">Signal</keyword>
<dbReference type="InterPro" id="IPR012338">
    <property type="entry name" value="Beta-lactam/transpept-like"/>
</dbReference>
<evidence type="ECO:0000313" key="4">
    <source>
        <dbReference type="EMBL" id="QBD78160.1"/>
    </source>
</evidence>
<dbReference type="PANTHER" id="PTHR46825:SF9">
    <property type="entry name" value="BETA-LACTAMASE-RELATED DOMAIN-CONTAINING PROTEIN"/>
    <property type="match status" value="1"/>
</dbReference>
<keyword evidence="1" id="KW-1133">Transmembrane helix</keyword>
<feature type="chain" id="PRO_5021014622" evidence="2">
    <location>
        <begin position="31"/>
        <end position="499"/>
    </location>
</feature>
<keyword evidence="4" id="KW-0378">Hydrolase</keyword>
<gene>
    <name evidence="4" type="ORF">EPA93_20025</name>
</gene>
<name>A0A4P6JSF6_KTERU</name>
<feature type="transmembrane region" description="Helical" evidence="1">
    <location>
        <begin position="422"/>
        <end position="442"/>
    </location>
</feature>
<evidence type="ECO:0000256" key="2">
    <source>
        <dbReference type="SAM" id="SignalP"/>
    </source>
</evidence>
<evidence type="ECO:0000256" key="1">
    <source>
        <dbReference type="SAM" id="Phobius"/>
    </source>
</evidence>
<keyword evidence="1" id="KW-0812">Transmembrane</keyword>
<proteinExistence type="predicted"/>
<dbReference type="RefSeq" id="WP_129889213.1">
    <property type="nucleotide sequence ID" value="NZ_CP035758.1"/>
</dbReference>
<dbReference type="EMBL" id="CP035758">
    <property type="protein sequence ID" value="QBD78160.1"/>
    <property type="molecule type" value="Genomic_DNA"/>
</dbReference>
<sequence>MKIYRASMAKCIIILGVLLLPLLMTSPVAAMTQSNEPDIAKIDAFLRTQMQANHLPGLAYALVHGKQIVQLCGYGIADPTGKPVTPQTPFIVGSVSKSITGLAIMQLVEAHKIVLDDPVQRYLPWFKTSDQEAASRITVRQLLNQTSGLKDDPNGFAGFSDEQELQRYMHSQIVVDRPVGSSFEYTSINYVLLGQIIQVVSGQSYADYVQQHIYKPLEMRHSYADVEQAKKAGLAQGYLWRFGIPLPGPDALLDIPTDVPATATAASAEDIAHYLIANMNEGEYQGRSVLSPAGILSMHTPPKLAHATPYGMGWGVLTVSGVTAIAHNGATYTFGAFMLIVPEKQWGAIILTNANMNVVEADLLPPMIQLLAGQEPTLATTSVGTFYLICDVVLAIAAFFTLLLLVRLPWWHRRLKLKPSLHWWQIVGPWIWECLLPALILVSIPTLLETSWPSLLYQVPELGWSAILIFSLWADLGLLRLALRLLPLMRKRRQQFTGA</sequence>
<evidence type="ECO:0000259" key="3">
    <source>
        <dbReference type="Pfam" id="PF00144"/>
    </source>
</evidence>
<keyword evidence="5" id="KW-1185">Reference proteome</keyword>
<accession>A0A4P6JSF6</accession>